<keyword evidence="2" id="KW-0808">Transferase</keyword>
<dbReference type="PIRSF" id="PIRSF017393">
    <property type="entry name" value="MTase_SAV2177"/>
    <property type="match status" value="1"/>
</dbReference>
<dbReference type="EMBL" id="QLYX01000014">
    <property type="protein sequence ID" value="RAY12262.1"/>
    <property type="molecule type" value="Genomic_DNA"/>
</dbReference>
<evidence type="ECO:0000256" key="1">
    <source>
        <dbReference type="SAM" id="MobiDB-lite"/>
    </source>
</evidence>
<keyword evidence="2" id="KW-0489">Methyltransferase</keyword>
<dbReference type="Pfam" id="PF04672">
    <property type="entry name" value="Methyltransf_19"/>
    <property type="match status" value="1"/>
</dbReference>
<dbReference type="InterPro" id="IPR006764">
    <property type="entry name" value="SAM_dep_MeTrfase_SAV2177_type"/>
</dbReference>
<dbReference type="GO" id="GO:0032259">
    <property type="term" value="P:methylation"/>
    <property type="evidence" value="ECO:0007669"/>
    <property type="project" value="UniProtKB-KW"/>
</dbReference>
<sequence>MRGYHDRVTSPEPPDMPRFDPTVPSQARVFDRLTGGKDNFAPDRGLAEIFLEIAPELPVLFRERCRFFDRAARFLVDAGVRQFIDVGCGMPAPHNLHHVLRPIAQDAKVVYVDHDPVVVSHGRALAEVHDTVRYVHADARDPDRMLDHPDLTQVIDLNDPVAILLDSLLSPITEDDVVTTMVRRIIERLPSGCGYLLITDSVSDIRPEVTAALARLYQEQGVVKGEHKENTRSWKELEHFMDGLQLVPPGMVPLPGWRPHLGEPTVDTATFWLVGGIGRKP</sequence>
<keyword evidence="3" id="KW-1185">Reference proteome</keyword>
<proteinExistence type="predicted"/>
<gene>
    <name evidence="2" type="ORF">DPM19_26470</name>
</gene>
<name>A0A365GZL5_9ACTN</name>
<evidence type="ECO:0000313" key="2">
    <source>
        <dbReference type="EMBL" id="RAY12262.1"/>
    </source>
</evidence>
<feature type="region of interest" description="Disordered" evidence="1">
    <location>
        <begin position="1"/>
        <end position="22"/>
    </location>
</feature>
<dbReference type="InterPro" id="IPR029063">
    <property type="entry name" value="SAM-dependent_MTases_sf"/>
</dbReference>
<dbReference type="GO" id="GO:0008168">
    <property type="term" value="F:methyltransferase activity"/>
    <property type="evidence" value="ECO:0007669"/>
    <property type="project" value="UniProtKB-KW"/>
</dbReference>
<dbReference type="CDD" id="cd02440">
    <property type="entry name" value="AdoMet_MTases"/>
    <property type="match status" value="1"/>
</dbReference>
<protein>
    <submittedName>
        <fullName evidence="2">SAM-dependent methyltransferase</fullName>
    </submittedName>
</protein>
<dbReference type="AlphaFoldDB" id="A0A365GZL5"/>
<organism evidence="2 3">
    <name type="scientific">Actinomadura craniellae</name>
    <dbReference type="NCBI Taxonomy" id="2231787"/>
    <lineage>
        <taxon>Bacteria</taxon>
        <taxon>Bacillati</taxon>
        <taxon>Actinomycetota</taxon>
        <taxon>Actinomycetes</taxon>
        <taxon>Streptosporangiales</taxon>
        <taxon>Thermomonosporaceae</taxon>
        <taxon>Actinomadura</taxon>
    </lineage>
</organism>
<dbReference type="SUPFAM" id="SSF53335">
    <property type="entry name" value="S-adenosyl-L-methionine-dependent methyltransferases"/>
    <property type="match status" value="1"/>
</dbReference>
<reference evidence="2 3" key="1">
    <citation type="submission" date="2018-06" db="EMBL/GenBank/DDBJ databases">
        <title>Actinomadura craniellae sp. nov. isolated from marine sponge Craniella sp.</title>
        <authorList>
            <person name="Li L."/>
            <person name="Xu Q.H."/>
            <person name="Lin H.W."/>
            <person name="Lu Y.H."/>
        </authorList>
    </citation>
    <scope>NUCLEOTIDE SEQUENCE [LARGE SCALE GENOMIC DNA]</scope>
    <source>
        <strain evidence="2 3">LHW63021</strain>
    </source>
</reference>
<dbReference type="Gene3D" id="3.40.50.150">
    <property type="entry name" value="Vaccinia Virus protein VP39"/>
    <property type="match status" value="1"/>
</dbReference>
<dbReference type="Proteomes" id="UP000251891">
    <property type="component" value="Unassembled WGS sequence"/>
</dbReference>
<comment type="caution">
    <text evidence="2">The sequence shown here is derived from an EMBL/GenBank/DDBJ whole genome shotgun (WGS) entry which is preliminary data.</text>
</comment>
<evidence type="ECO:0000313" key="3">
    <source>
        <dbReference type="Proteomes" id="UP000251891"/>
    </source>
</evidence>
<accession>A0A365GZL5</accession>